<protein>
    <submittedName>
        <fullName evidence="2">Thermonuclease family protein</fullName>
    </submittedName>
</protein>
<evidence type="ECO:0000313" key="2">
    <source>
        <dbReference type="EMBL" id="MXO66268.1"/>
    </source>
</evidence>
<keyword evidence="3" id="KW-1185">Reference proteome</keyword>
<dbReference type="OrthoDB" id="9805504at2"/>
<accession>A0A6I4T6H1</accession>
<dbReference type="InterPro" id="IPR035437">
    <property type="entry name" value="SNase_OB-fold_sf"/>
</dbReference>
<dbReference type="EMBL" id="WTYT01000004">
    <property type="protein sequence ID" value="MXO66268.1"/>
    <property type="molecule type" value="Genomic_DNA"/>
</dbReference>
<organism evidence="2 3">
    <name type="scientific">Altericroceibacterium endophyticum</name>
    <dbReference type="NCBI Taxonomy" id="1808508"/>
    <lineage>
        <taxon>Bacteria</taxon>
        <taxon>Pseudomonadati</taxon>
        <taxon>Pseudomonadota</taxon>
        <taxon>Alphaproteobacteria</taxon>
        <taxon>Sphingomonadales</taxon>
        <taxon>Erythrobacteraceae</taxon>
        <taxon>Altericroceibacterium</taxon>
    </lineage>
</organism>
<feature type="domain" description="TNase-like" evidence="1">
    <location>
        <begin position="46"/>
        <end position="113"/>
    </location>
</feature>
<dbReference type="Pfam" id="PF00565">
    <property type="entry name" value="SNase"/>
    <property type="match status" value="1"/>
</dbReference>
<dbReference type="Gene3D" id="2.40.50.90">
    <property type="match status" value="1"/>
</dbReference>
<dbReference type="SUPFAM" id="SSF50199">
    <property type="entry name" value="Staphylococcal nuclease"/>
    <property type="match status" value="1"/>
</dbReference>
<proteinExistence type="predicted"/>
<comment type="caution">
    <text evidence="2">The sequence shown here is derived from an EMBL/GenBank/DDBJ whole genome shotgun (WGS) entry which is preliminary data.</text>
</comment>
<evidence type="ECO:0000259" key="1">
    <source>
        <dbReference type="Pfam" id="PF00565"/>
    </source>
</evidence>
<dbReference type="AlphaFoldDB" id="A0A6I4T6H1"/>
<sequence>MICVAAATLCAGCGQAGEVSGERVDLPEISGCKVTDGDTIRCGDERVRLLGIDAPEMPGHCRPGRNCAPGDPEQSTDNLRAAMKRGPLHIERHGKDHYGRTLAHLYVGGENLACLQLNSNNAIYRRDWDKPKLRLVGECGEESVR</sequence>
<dbReference type="InterPro" id="IPR016071">
    <property type="entry name" value="Staphylococal_nuclease_OB-fold"/>
</dbReference>
<evidence type="ECO:0000313" key="3">
    <source>
        <dbReference type="Proteomes" id="UP000438476"/>
    </source>
</evidence>
<name>A0A6I4T6H1_9SPHN</name>
<reference evidence="2 3" key="1">
    <citation type="submission" date="2019-12" db="EMBL/GenBank/DDBJ databases">
        <title>Genomic-based taxomic classification of the family Erythrobacteraceae.</title>
        <authorList>
            <person name="Xu L."/>
        </authorList>
    </citation>
    <scope>NUCLEOTIDE SEQUENCE [LARGE SCALE GENOMIC DNA]</scope>
    <source>
        <strain evidence="2 3">LMG 29518</strain>
    </source>
</reference>
<gene>
    <name evidence="2" type="ORF">GRI91_10915</name>
</gene>
<dbReference type="Proteomes" id="UP000438476">
    <property type="component" value="Unassembled WGS sequence"/>
</dbReference>